<accession>A0A058ZT04</accession>
<dbReference type="PANTHER" id="PTHR33463:SF189">
    <property type="entry name" value="FBD DOMAIN-CONTAINING PROTEIN"/>
    <property type="match status" value="1"/>
</dbReference>
<dbReference type="InterPro" id="IPR042197">
    <property type="entry name" value="Apaf_helical"/>
</dbReference>
<dbReference type="GO" id="GO:0005524">
    <property type="term" value="F:ATP binding"/>
    <property type="evidence" value="ECO:0007669"/>
    <property type="project" value="UniProtKB-KW"/>
</dbReference>
<dbReference type="Pfam" id="PF00931">
    <property type="entry name" value="NB-ARC"/>
    <property type="match status" value="1"/>
</dbReference>
<dbReference type="Proteomes" id="UP000030711">
    <property type="component" value="Unassembled WGS sequence"/>
</dbReference>
<reference evidence="9" key="4">
    <citation type="submission" date="2023-07" db="EMBL/GenBank/DDBJ databases">
        <authorList>
            <person name="Myburg A.A."/>
            <person name="Grattapaglia D."/>
            <person name="Tuskan G.A."/>
            <person name="Hellsten U."/>
            <person name="Hayes R.D."/>
            <person name="Grimwood J."/>
            <person name="Jenkins J."/>
            <person name="Lindquist E."/>
            <person name="Tice H."/>
            <person name="Bauer D."/>
            <person name="Goodstein D.M."/>
            <person name="Dubchak I."/>
            <person name="Poliakov A."/>
            <person name="Mizrachi E."/>
            <person name="Kullan A.R."/>
            <person name="Hussey S.G."/>
            <person name="Pinard D."/>
            <person name="Van D.M."/>
            <person name="Singh P."/>
            <person name="Van J.I."/>
            <person name="Silva-Junior O.B."/>
            <person name="Togawa R.C."/>
            <person name="Pappas M.R."/>
            <person name="Faria D.A."/>
            <person name="Sansaloni C.P."/>
            <person name="Petroli C.D."/>
            <person name="Yang X."/>
            <person name="Ranjan P."/>
            <person name="Tschaplinski T.J."/>
            <person name="Ye C.Y."/>
            <person name="Li T."/>
            <person name="Sterck L."/>
            <person name="Vanneste K."/>
            <person name="Murat F."/>
            <person name="Soler M."/>
            <person name="Clemente H.S."/>
            <person name="Saidi N."/>
            <person name="Cassan-Wang H."/>
            <person name="Dunand C."/>
            <person name="Hefer C.A."/>
            <person name="Bornberg-Bauer E."/>
            <person name="Kersting A.R."/>
            <person name="Vining K."/>
            <person name="Amarasinghe V."/>
            <person name="Ranik M."/>
            <person name="Naithani S."/>
            <person name="Elser J."/>
            <person name="Boyd A.E."/>
            <person name="Liston A."/>
            <person name="Spatafora J.W."/>
            <person name="Dharmwardhana P."/>
            <person name="Raja R."/>
            <person name="Sullivan C."/>
            <person name="Romanel E."/>
            <person name="Alves-Ferreira M."/>
            <person name="Kulheim C."/>
            <person name="Foley W."/>
            <person name="Carocha V."/>
            <person name="Paiva J."/>
            <person name="Kudrna D."/>
            <person name="Brommonschenkel S.H."/>
            <person name="Pasquali G."/>
            <person name="Byrne M."/>
            <person name="Rigault P."/>
            <person name="Tibbits J."/>
            <person name="Spokevicius A."/>
            <person name="Jones R.C."/>
            <person name="Steane D.A."/>
            <person name="Vaillancourt R.E."/>
            <person name="Potts B.M."/>
            <person name="Joubert F."/>
            <person name="Barry K."/>
            <person name="Pappas G.J."/>
            <person name="Strauss S.H."/>
            <person name="Jaiswal P."/>
            <person name="Grima-Pettenati J."/>
            <person name="Salse J."/>
            <person name="Van D.P."/>
            <person name="Rokhsar D.S."/>
            <person name="Schmutz J."/>
        </authorList>
    </citation>
    <scope>NUCLEOTIDE SEQUENCE</scope>
    <source>
        <tissue evidence="9">Leaf extractions</tissue>
    </source>
</reference>
<dbReference type="EMBL" id="MU849086">
    <property type="protein sequence ID" value="KAK2631831.1"/>
    <property type="molecule type" value="Genomic_DNA"/>
</dbReference>
<dbReference type="GO" id="GO:0043531">
    <property type="term" value="F:ADP binding"/>
    <property type="evidence" value="ECO:0007669"/>
    <property type="project" value="InterPro"/>
</dbReference>
<dbReference type="Gene3D" id="1.10.8.430">
    <property type="entry name" value="Helical domain of apoptotic protease-activating factors"/>
    <property type="match status" value="1"/>
</dbReference>
<reference evidence="9" key="2">
    <citation type="journal article" date="2014" name="Nature">
        <title>The genome of Eucalyptus grandis.</title>
        <authorList>
            <person name="Myburg A.A."/>
            <person name="Grattapaglia D."/>
            <person name="Tuskan G.A."/>
            <person name="Hellsten U."/>
            <person name="Hayes R.D."/>
            <person name="Grimwood J."/>
            <person name="Jenkins J."/>
            <person name="Lindquist E."/>
            <person name="Tice H."/>
            <person name="Bauer D."/>
            <person name="Goodstein D.M."/>
            <person name="Dubchak I."/>
            <person name="Poliakov A."/>
            <person name="Mizrachi E."/>
            <person name="Kullan A.R."/>
            <person name="Hussey S.G."/>
            <person name="Pinard D."/>
            <person name="van der Merwe K."/>
            <person name="Singh P."/>
            <person name="van Jaarsveld I."/>
            <person name="Silva-Junior O.B."/>
            <person name="Togawa R.C."/>
            <person name="Pappas M.R."/>
            <person name="Faria D.A."/>
            <person name="Sansaloni C.P."/>
            <person name="Petroli C.D."/>
            <person name="Yang X."/>
            <person name="Ranjan P."/>
            <person name="Tschaplinski T.J."/>
            <person name="Ye C.Y."/>
            <person name="Li T."/>
            <person name="Sterck L."/>
            <person name="Vanneste K."/>
            <person name="Murat F."/>
            <person name="Soler M."/>
            <person name="Clemente H.S."/>
            <person name="Saidi N."/>
            <person name="Cassan-Wang H."/>
            <person name="Dunand C."/>
            <person name="Hefer C.A."/>
            <person name="Bornberg-Bauer E."/>
            <person name="Kersting A.R."/>
            <person name="Vining K."/>
            <person name="Amarasinghe V."/>
            <person name="Ranik M."/>
            <person name="Naithani S."/>
            <person name="Elser J."/>
            <person name="Boyd A.E."/>
            <person name="Liston A."/>
            <person name="Spatafora J.W."/>
            <person name="Dharmwardhana P."/>
            <person name="Raja R."/>
            <person name="Sullivan C."/>
            <person name="Romanel E."/>
            <person name="Alves-Ferreira M."/>
            <person name="Kulheim C."/>
            <person name="Foley W."/>
            <person name="Carocha V."/>
            <person name="Paiva J."/>
            <person name="Kudrna D."/>
            <person name="Brommonschenkel S.H."/>
            <person name="Pasquali G."/>
            <person name="Byrne M."/>
            <person name="Rigault P."/>
            <person name="Tibbits J."/>
            <person name="Spokevicius A."/>
            <person name="Jones R.C."/>
            <person name="Steane D.A."/>
            <person name="Vaillancourt R.E."/>
            <person name="Potts B.M."/>
            <person name="Joubert F."/>
            <person name="Barry K."/>
            <person name="Pappas G.J."/>
            <person name="Strauss S.H."/>
            <person name="Jaiswal P."/>
            <person name="Grima-Pettenati J."/>
            <person name="Salse J."/>
            <person name="Van de Peer Y."/>
            <person name="Rokhsar D.S."/>
            <person name="Schmutz J."/>
        </authorList>
    </citation>
    <scope>NUCLEOTIDE SEQUENCE</scope>
    <source>
        <tissue evidence="9">Leaf extractions</tissue>
    </source>
</reference>
<dbReference type="EMBL" id="KK199603">
    <property type="protein sequence ID" value="KCW44190.1"/>
    <property type="molecule type" value="Genomic_DNA"/>
</dbReference>
<keyword evidence="5" id="KW-0611">Plant defense</keyword>
<dbReference type="SUPFAM" id="SSF52058">
    <property type="entry name" value="L domain-like"/>
    <property type="match status" value="1"/>
</dbReference>
<keyword evidence="4" id="KW-0547">Nucleotide-binding</keyword>
<dbReference type="AlphaFoldDB" id="A0A058ZT04"/>
<dbReference type="SMART" id="SM00369">
    <property type="entry name" value="LRR_TYP"/>
    <property type="match status" value="4"/>
</dbReference>
<dbReference type="eggNOG" id="KOG4658">
    <property type="taxonomic scope" value="Eukaryota"/>
</dbReference>
<dbReference type="PANTHER" id="PTHR33463">
    <property type="entry name" value="NB-ARC DOMAIN-CONTAINING PROTEIN-RELATED"/>
    <property type="match status" value="1"/>
</dbReference>
<evidence type="ECO:0000313" key="11">
    <source>
        <dbReference type="Proteomes" id="UP000030711"/>
    </source>
</evidence>
<dbReference type="InterPro" id="IPR001611">
    <property type="entry name" value="Leu-rich_rpt"/>
</dbReference>
<evidence type="ECO:0000256" key="6">
    <source>
        <dbReference type="ARBA" id="ARBA00022840"/>
    </source>
</evidence>
<dbReference type="Pfam" id="PF13855">
    <property type="entry name" value="LRR_8"/>
    <property type="match status" value="1"/>
</dbReference>
<organism evidence="10">
    <name type="scientific">Eucalyptus grandis</name>
    <name type="common">Flooded gum</name>
    <dbReference type="NCBI Taxonomy" id="71139"/>
    <lineage>
        <taxon>Eukaryota</taxon>
        <taxon>Viridiplantae</taxon>
        <taxon>Streptophyta</taxon>
        <taxon>Embryophyta</taxon>
        <taxon>Tracheophyta</taxon>
        <taxon>Spermatophyta</taxon>
        <taxon>Magnoliopsida</taxon>
        <taxon>eudicotyledons</taxon>
        <taxon>Gunneridae</taxon>
        <taxon>Pentapetalae</taxon>
        <taxon>rosids</taxon>
        <taxon>malvids</taxon>
        <taxon>Myrtales</taxon>
        <taxon>Myrtaceae</taxon>
        <taxon>Myrtoideae</taxon>
        <taxon>Eucalypteae</taxon>
        <taxon>Eucalyptus</taxon>
    </lineage>
</organism>
<dbReference type="FunFam" id="1.10.8.430:FF:000003">
    <property type="entry name" value="Probable disease resistance protein At5g66910"/>
    <property type="match status" value="1"/>
</dbReference>
<evidence type="ECO:0000256" key="5">
    <source>
        <dbReference type="ARBA" id="ARBA00022821"/>
    </source>
</evidence>
<dbReference type="SUPFAM" id="SSF52540">
    <property type="entry name" value="P-loop containing nucleoside triphosphate hydrolases"/>
    <property type="match status" value="1"/>
</dbReference>
<gene>
    <name evidence="10" type="ORF">EUGRSUZ_L02387</name>
</gene>
<dbReference type="STRING" id="71139.A0A058ZT04"/>
<evidence type="ECO:0000259" key="7">
    <source>
        <dbReference type="Pfam" id="PF00931"/>
    </source>
</evidence>
<keyword evidence="11" id="KW-1185">Reference proteome</keyword>
<dbReference type="InterPro" id="IPR057135">
    <property type="entry name" value="At4g27190-like_LRR"/>
</dbReference>
<dbReference type="InterPro" id="IPR050905">
    <property type="entry name" value="Plant_NBS-LRR"/>
</dbReference>
<dbReference type="InterPro" id="IPR027417">
    <property type="entry name" value="P-loop_NTPase"/>
</dbReference>
<dbReference type="InterPro" id="IPR036388">
    <property type="entry name" value="WH-like_DNA-bd_sf"/>
</dbReference>
<dbReference type="Gene3D" id="1.10.10.10">
    <property type="entry name" value="Winged helix-like DNA-binding domain superfamily/Winged helix DNA-binding domain"/>
    <property type="match status" value="1"/>
</dbReference>
<dbReference type="InterPro" id="IPR003591">
    <property type="entry name" value="Leu-rich_rpt_typical-subtyp"/>
</dbReference>
<dbReference type="InterPro" id="IPR002182">
    <property type="entry name" value="NB-ARC"/>
</dbReference>
<dbReference type="GO" id="GO:0006952">
    <property type="term" value="P:defense response"/>
    <property type="evidence" value="ECO:0007669"/>
    <property type="project" value="UniProtKB-KW"/>
</dbReference>
<name>A0A058ZT04_EUCGR</name>
<evidence type="ECO:0000259" key="8">
    <source>
        <dbReference type="Pfam" id="PF23247"/>
    </source>
</evidence>
<dbReference type="Gene3D" id="3.40.50.300">
    <property type="entry name" value="P-loop containing nucleotide triphosphate hydrolases"/>
    <property type="match status" value="1"/>
</dbReference>
<dbReference type="InterPro" id="IPR032675">
    <property type="entry name" value="LRR_dom_sf"/>
</dbReference>
<sequence length="854" mass="95476">MEDDVLTIGIYGMGGVGKTTLVTHIHNRLLKEASAPRKVCWVTVSQECDVPTLQQRISKCFNHTLREEEDEIKRAAELSHLLRRESTVIILDDLWHTYDLQEVGIPLGVNACKLILTTRSLDICGQMKCKELVKLESLPETEAWQLFVKNLGRGVVFTPEVESVAKSVAKECAGLPLGIVVVSGSMRGKEEIHEWRSALKELKEARSEGPGMEDKVFRVLKFSYDRLNDPVVQRCFLHLALYPEDFKIETADLLRNPVYLDFFKDLKSHEEQYYRGHAVVKKLVNVCLLERSQGSDSVFDFLKMHDLVRDMAINMMGSRYMVKAGLGLSTLPALEEWVEDLEIVSLMRNSITEIPAVRQQSWALPRLWELHMSQNYSLRSIDGSFFSCMPTLQVLDLSGTGIRMLPSSISNLVNLTHLLLRFCLSLQRMPSLARLKALRALDLHESGIEEVPEGLRELVNLRCLDFFSSGLKQLPPGILPELSNLQTLCLKGRRNSLTVQAREIMSLSKLEKLSYKFGDIQSYDSYVEHLQVGGPKEWELELVKGRWRQNEIIAGVPIFSRTVTLHGCCVGGDGPKSPTMLPKDVEHLEIRGAVDGLKSLTDIPSITNSKLKRCTLAKIPGMKYVVSVSQSSPSPLPCLEFLELIGMMDLRVLAEKELCAAAPAVPGVLHEGNKFWGLKGLIIRDCKKMKRLLTHVLLPLLANLEQLHIGFCDQMEEVIEMTEVDIECQGEGDTSGSYMRSDANHVRLASTLSLNKMKTLGLAGLPALKSVCRATISCPSLQKVSLRNCSKLACTSLLVQLPRDGEPPSNCLQELKIQIGEGKSAVWNHTLSKFCLARMSETISARELGFSSVM</sequence>
<keyword evidence="2" id="KW-0433">Leucine-rich repeat</keyword>
<comment type="similarity">
    <text evidence="1">Belongs to the disease resistance NB-LRR family.</text>
</comment>
<evidence type="ECO:0000313" key="9">
    <source>
        <dbReference type="EMBL" id="KAK2631831.1"/>
    </source>
</evidence>
<dbReference type="PRINTS" id="PR00364">
    <property type="entry name" value="DISEASERSIST"/>
</dbReference>
<reference evidence="9" key="3">
    <citation type="submission" date="2023-04" db="EMBL/GenBank/DDBJ databases">
        <title>WGS assembly of Eucalyptus grandis.</title>
        <authorList>
            <person name="Myburg A."/>
            <person name="Grattapaglia D."/>
            <person name="Tuskan G."/>
            <person name="Hellsten U."/>
            <person name="Hayes R."/>
            <person name="Grimwood J."/>
            <person name="Jenkins J."/>
            <person name="Lindquist E."/>
            <person name="Tice H."/>
            <person name="Bauer D."/>
            <person name="Goodstein D."/>
            <person name="Dubchak I."/>
            <person name="Poliakov A."/>
            <person name="Mizrachi E."/>
            <person name="Kullan A."/>
            <person name="Hussey S."/>
            <person name="Pinard D."/>
            <person name="Van D."/>
            <person name="Singh P."/>
            <person name="Van J."/>
            <person name="Silva-Junior O."/>
            <person name="Togawa R."/>
            <person name="Pappas M."/>
            <person name="Faria D."/>
            <person name="Sansaloni C."/>
            <person name="Petroli C."/>
            <person name="Yang X."/>
            <person name="Ranjan P."/>
            <person name="Tschaplinski T."/>
            <person name="Ye C."/>
            <person name="Li T."/>
            <person name="Sterck L."/>
            <person name="Vanneste K."/>
            <person name="Murat F."/>
            <person name="Soler M."/>
            <person name="Clemente H."/>
            <person name="Saidi N."/>
            <person name="Cassan-Wang H."/>
            <person name="Dunand C."/>
            <person name="Hefer C."/>
            <person name="Bornberg-Bauer E."/>
            <person name="Kersting A."/>
            <person name="Vining K."/>
            <person name="Amarasinghe V."/>
            <person name="Ranik M."/>
            <person name="Naithani S."/>
            <person name="Elser J."/>
            <person name="Boyd A."/>
            <person name="Liston A."/>
            <person name="Spatafora J."/>
            <person name="Dharmwardhana P."/>
            <person name="Raja R."/>
            <person name="Sullivan C."/>
            <person name="Romanel E."/>
            <person name="Alves-Ferreira M."/>
            <person name="Kulheim C."/>
            <person name="Foley W."/>
            <person name="Carocha V."/>
            <person name="Paiva J."/>
            <person name="Kudrna D."/>
            <person name="Brommonschenkel S."/>
            <person name="Pasquali G."/>
            <person name="Byrne M."/>
            <person name="Rigault P."/>
            <person name="Tibbits J."/>
            <person name="Spokevicius A."/>
            <person name="Jones R."/>
            <person name="Steane D."/>
            <person name="Vaillancourt R."/>
            <person name="Potts B."/>
            <person name="Joubert F."/>
            <person name="Barry K."/>
            <person name="Pappas G."/>
            <person name="Strauss S."/>
            <person name="Jaiswal P."/>
            <person name="Grima-Pettenati J."/>
            <person name="Salse J."/>
            <person name="Van D."/>
            <person name="Rokhsar D."/>
            <person name="Schmutz J."/>
        </authorList>
    </citation>
    <scope>NUCLEOTIDE SEQUENCE</scope>
    <source>
        <tissue evidence="9">Leaf extractions</tissue>
    </source>
</reference>
<evidence type="ECO:0000256" key="3">
    <source>
        <dbReference type="ARBA" id="ARBA00022737"/>
    </source>
</evidence>
<evidence type="ECO:0000256" key="2">
    <source>
        <dbReference type="ARBA" id="ARBA00022614"/>
    </source>
</evidence>
<evidence type="ECO:0000313" key="10">
    <source>
        <dbReference type="EMBL" id="KCW44190.1"/>
    </source>
</evidence>
<feature type="domain" description="Disease resistance protein At4g27190-like leucine-rich repeats" evidence="8">
    <location>
        <begin position="673"/>
        <end position="793"/>
    </location>
</feature>
<dbReference type="Gramene" id="KCW44190">
    <property type="protein sequence ID" value="KCW44190"/>
    <property type="gene ID" value="EUGRSUZ_L02387"/>
</dbReference>
<dbReference type="Gene3D" id="3.80.10.10">
    <property type="entry name" value="Ribonuclease Inhibitor"/>
    <property type="match status" value="1"/>
</dbReference>
<dbReference type="OMA" id="KEIMIAN"/>
<dbReference type="Pfam" id="PF23247">
    <property type="entry name" value="LRR_RPS2"/>
    <property type="match status" value="1"/>
</dbReference>
<feature type="domain" description="NB-ARC" evidence="7">
    <location>
        <begin position="3"/>
        <end position="150"/>
    </location>
</feature>
<evidence type="ECO:0000256" key="4">
    <source>
        <dbReference type="ARBA" id="ARBA00022741"/>
    </source>
</evidence>
<evidence type="ECO:0000256" key="1">
    <source>
        <dbReference type="ARBA" id="ARBA00008894"/>
    </source>
</evidence>
<dbReference type="InParanoid" id="A0A058ZT04"/>
<proteinExistence type="inferred from homology"/>
<protein>
    <submittedName>
        <fullName evidence="10">Uncharacterized protein</fullName>
    </submittedName>
</protein>
<reference evidence="10" key="1">
    <citation type="submission" date="2013-07" db="EMBL/GenBank/DDBJ databases">
        <title>The genome of Eucalyptus grandis.</title>
        <authorList>
            <person name="Schmutz J."/>
            <person name="Hayes R."/>
            <person name="Myburg A."/>
            <person name="Tuskan G."/>
            <person name="Grattapaglia D."/>
            <person name="Rokhsar D.S."/>
        </authorList>
    </citation>
    <scope>NUCLEOTIDE SEQUENCE</scope>
    <source>
        <tissue evidence="10">Leaf extractions</tissue>
    </source>
</reference>
<keyword evidence="6" id="KW-0067">ATP-binding</keyword>
<dbReference type="FunFam" id="3.40.50.300:FF:001091">
    <property type="entry name" value="Probable disease resistance protein At1g61300"/>
    <property type="match status" value="1"/>
</dbReference>
<keyword evidence="3" id="KW-0677">Repeat</keyword>